<proteinExistence type="predicted"/>
<evidence type="ECO:0000313" key="1">
    <source>
        <dbReference type="EMBL" id="BBF72850.1"/>
    </source>
</evidence>
<reference evidence="1 2" key="1">
    <citation type="journal article" date="2017" name="Viruses">
        <title>Characterization of a Novel Bat Adenovirus Isolated from Straw-Colored Fruit Bat (Eidolon helvum).</title>
        <authorList>
            <person name="Ogawa H."/>
            <person name="Kajihara M."/>
            <person name="Nao N."/>
            <person name="Shigeno A."/>
            <person name="Fujikura D."/>
            <person name="Hang'ombe B.M."/>
            <person name="Mweene A.S."/>
            <person name="Mutemwa A."/>
            <person name="Squarre D."/>
            <person name="Yamada M."/>
            <person name="Higashi H."/>
            <person name="Sawa H."/>
            <person name="Takada A."/>
        </authorList>
    </citation>
    <scope>NUCLEOTIDE SEQUENCE [LARGE SCALE GENOMIC DNA]</scope>
    <source>
        <strain evidence="1">06-106</strain>
    </source>
</reference>
<dbReference type="GeneID" id="80528145"/>
<dbReference type="KEGG" id="vg:80528145"/>
<dbReference type="EMBL" id="AP018374">
    <property type="protein sequence ID" value="BBF72850.1"/>
    <property type="molecule type" value="Genomic_DNA"/>
</dbReference>
<dbReference type="RefSeq" id="YP_010790735.1">
    <property type="nucleotide sequence ID" value="NC_075453.1"/>
</dbReference>
<evidence type="ECO:0000313" key="2">
    <source>
        <dbReference type="Proteomes" id="UP000317189"/>
    </source>
</evidence>
<keyword evidence="2" id="KW-1185">Reference proteome</keyword>
<accession>A0A348FKI3</accession>
<sequence>MKFCADFFRRYGAKTAVTAVGPHKFFIIKKYSIVLQTGFFHFPHLHFSCCEYIVELRPLLYWVFGRTSRSHEFLI</sequence>
<protein>
    <submittedName>
        <fullName evidence="1">Uncharacterized protein</fullName>
    </submittedName>
</protein>
<dbReference type="Proteomes" id="UP000317189">
    <property type="component" value="Segment"/>
</dbReference>
<name>A0A348FKI3_9ADEN</name>
<organism evidence="1 2">
    <name type="scientific">Eidolon helvum adenovirus</name>
    <dbReference type="NCBI Taxonomy" id="2039267"/>
    <lineage>
        <taxon>Viruses</taxon>
        <taxon>Varidnaviria</taxon>
        <taxon>Bamfordvirae</taxon>
        <taxon>Preplasmiviricota</taxon>
        <taxon>Polisuviricotina</taxon>
        <taxon>Pharingeaviricetes</taxon>
        <taxon>Rowavirales</taxon>
        <taxon>Adenoviridae</taxon>
        <taxon>Mastadenovirus</taxon>
    </lineage>
</organism>